<evidence type="ECO:0000256" key="2">
    <source>
        <dbReference type="ARBA" id="ARBA00022448"/>
    </source>
</evidence>
<dbReference type="AlphaFoldDB" id="A0A5C1NKC4"/>
<keyword evidence="6 9" id="KW-1133">Transmembrane helix</keyword>
<gene>
    <name evidence="11" type="ORF">E4T21_15710</name>
</gene>
<evidence type="ECO:0000256" key="9">
    <source>
        <dbReference type="RuleBase" id="RU369079"/>
    </source>
</evidence>
<feature type="transmembrane region" description="Helical" evidence="9">
    <location>
        <begin position="68"/>
        <end position="89"/>
    </location>
</feature>
<dbReference type="InterPro" id="IPR007387">
    <property type="entry name" value="TRAP_DctQ"/>
</dbReference>
<keyword evidence="12" id="KW-1185">Reference proteome</keyword>
<name>A0A5C1NKC4_9GAMM</name>
<evidence type="ECO:0000313" key="11">
    <source>
        <dbReference type="EMBL" id="QEM82827.1"/>
    </source>
</evidence>
<dbReference type="GO" id="GO:0015740">
    <property type="term" value="P:C4-dicarboxylate transport"/>
    <property type="evidence" value="ECO:0007669"/>
    <property type="project" value="TreeGrafter"/>
</dbReference>
<feature type="domain" description="Tripartite ATP-independent periplasmic transporters DctQ component" evidence="10">
    <location>
        <begin position="42"/>
        <end position="168"/>
    </location>
</feature>
<protein>
    <recommendedName>
        <fullName evidence="9">TRAP transporter small permease protein</fullName>
    </recommendedName>
</protein>
<dbReference type="KEGG" id="hbh:E4T21_15710"/>
<proteinExistence type="inferred from homology"/>
<evidence type="ECO:0000313" key="12">
    <source>
        <dbReference type="Proteomes" id="UP000324285"/>
    </source>
</evidence>
<comment type="subcellular location">
    <subcellularLocation>
        <location evidence="1 9">Cell inner membrane</location>
        <topology evidence="1 9">Multi-pass membrane protein</topology>
    </subcellularLocation>
</comment>
<feature type="transmembrane region" description="Helical" evidence="9">
    <location>
        <begin position="142"/>
        <end position="164"/>
    </location>
</feature>
<dbReference type="PANTHER" id="PTHR35011">
    <property type="entry name" value="2,3-DIKETO-L-GULONATE TRAP TRANSPORTER SMALL PERMEASE PROTEIN YIAM"/>
    <property type="match status" value="1"/>
</dbReference>
<comment type="subunit">
    <text evidence="9">The complex comprises the extracytoplasmic solute receptor protein and the two transmembrane proteins.</text>
</comment>
<dbReference type="GO" id="GO:0005886">
    <property type="term" value="C:plasma membrane"/>
    <property type="evidence" value="ECO:0007669"/>
    <property type="project" value="UniProtKB-SubCell"/>
</dbReference>
<evidence type="ECO:0000256" key="4">
    <source>
        <dbReference type="ARBA" id="ARBA00022519"/>
    </source>
</evidence>
<keyword evidence="4 9" id="KW-0997">Cell inner membrane</keyword>
<dbReference type="PANTHER" id="PTHR35011:SF2">
    <property type="entry name" value="2,3-DIKETO-L-GULONATE TRAP TRANSPORTER SMALL PERMEASE PROTEIN YIAM"/>
    <property type="match status" value="1"/>
</dbReference>
<evidence type="ECO:0000256" key="3">
    <source>
        <dbReference type="ARBA" id="ARBA00022475"/>
    </source>
</evidence>
<evidence type="ECO:0000256" key="6">
    <source>
        <dbReference type="ARBA" id="ARBA00022989"/>
    </source>
</evidence>
<keyword evidence="5 9" id="KW-0812">Transmembrane</keyword>
<accession>A0A5C1NKC4</accession>
<evidence type="ECO:0000256" key="8">
    <source>
        <dbReference type="ARBA" id="ARBA00038436"/>
    </source>
</evidence>
<organism evidence="11 12">
    <name type="scientific">Halomonas binhaiensis</name>
    <dbReference type="NCBI Taxonomy" id="2562282"/>
    <lineage>
        <taxon>Bacteria</taxon>
        <taxon>Pseudomonadati</taxon>
        <taxon>Pseudomonadota</taxon>
        <taxon>Gammaproteobacteria</taxon>
        <taxon>Oceanospirillales</taxon>
        <taxon>Halomonadaceae</taxon>
        <taxon>Halomonas</taxon>
    </lineage>
</organism>
<dbReference type="RefSeq" id="WP_149285949.1">
    <property type="nucleotide sequence ID" value="NZ_CP038437.2"/>
</dbReference>
<dbReference type="GO" id="GO:0022857">
    <property type="term" value="F:transmembrane transporter activity"/>
    <property type="evidence" value="ECO:0007669"/>
    <property type="project" value="UniProtKB-UniRule"/>
</dbReference>
<evidence type="ECO:0000256" key="7">
    <source>
        <dbReference type="ARBA" id="ARBA00023136"/>
    </source>
</evidence>
<comment type="function">
    <text evidence="9">Part of the tripartite ATP-independent periplasmic (TRAP) transport system.</text>
</comment>
<dbReference type="OrthoDB" id="9791324at2"/>
<feature type="transmembrane region" description="Helical" evidence="9">
    <location>
        <begin position="32"/>
        <end position="56"/>
    </location>
</feature>
<dbReference type="EMBL" id="CP038437">
    <property type="protein sequence ID" value="QEM82827.1"/>
    <property type="molecule type" value="Genomic_DNA"/>
</dbReference>
<dbReference type="Proteomes" id="UP000324285">
    <property type="component" value="Chromosome"/>
</dbReference>
<evidence type="ECO:0000256" key="5">
    <source>
        <dbReference type="ARBA" id="ARBA00022692"/>
    </source>
</evidence>
<reference evidence="11" key="1">
    <citation type="submission" date="2021-02" db="EMBL/GenBank/DDBJ databases">
        <title>Strain Y2R2, a novel species of the genus Halomonas.</title>
        <authorList>
            <person name="Huang H."/>
        </authorList>
    </citation>
    <scope>NUCLEOTIDE SEQUENCE</scope>
    <source>
        <strain evidence="11">Y2R2</strain>
    </source>
</reference>
<dbReference type="InterPro" id="IPR055348">
    <property type="entry name" value="DctQ"/>
</dbReference>
<keyword evidence="2 9" id="KW-0813">Transport</keyword>
<evidence type="ECO:0000259" key="10">
    <source>
        <dbReference type="Pfam" id="PF04290"/>
    </source>
</evidence>
<dbReference type="Pfam" id="PF04290">
    <property type="entry name" value="DctQ"/>
    <property type="match status" value="1"/>
</dbReference>
<keyword evidence="7 9" id="KW-0472">Membrane</keyword>
<keyword evidence="3" id="KW-1003">Cell membrane</keyword>
<sequence length="189" mass="20513">MTPAWHRLEAHASSPVARHYLHFLALLDRTSYYAILVSMAVMTVLVSLQVCARYLFGTSIDSADELSRLFFVWAIFLAIPHGIKIGIHVGIDALVSALPSAIQQALARVMALICAVFMAALFWISLGAVADKWQELMPTLPVTAAVFYIAVLVCAGHSCLHLIAQAFHLEPLPSEPLSAPPSRQHGGSN</sequence>
<evidence type="ECO:0000256" key="1">
    <source>
        <dbReference type="ARBA" id="ARBA00004429"/>
    </source>
</evidence>
<feature type="transmembrane region" description="Helical" evidence="9">
    <location>
        <begin position="109"/>
        <end position="130"/>
    </location>
</feature>
<comment type="similarity">
    <text evidence="8 9">Belongs to the TRAP transporter small permease family.</text>
</comment>